<evidence type="ECO:0000313" key="10">
    <source>
        <dbReference type="EMBL" id="SVB81892.1"/>
    </source>
</evidence>
<keyword evidence="5 8" id="KW-0812">Transmembrane</keyword>
<keyword evidence="4" id="KW-0997">Cell inner membrane</keyword>
<keyword evidence="6 8" id="KW-1133">Transmembrane helix</keyword>
<dbReference type="GO" id="GO:0005886">
    <property type="term" value="C:plasma membrane"/>
    <property type="evidence" value="ECO:0007669"/>
    <property type="project" value="UniProtKB-SubCell"/>
</dbReference>
<evidence type="ECO:0000256" key="4">
    <source>
        <dbReference type="ARBA" id="ARBA00022519"/>
    </source>
</evidence>
<keyword evidence="2" id="KW-0813">Transport</keyword>
<feature type="transmembrane region" description="Helical" evidence="8">
    <location>
        <begin position="94"/>
        <end position="113"/>
    </location>
</feature>
<dbReference type="PANTHER" id="PTHR43357:SF4">
    <property type="entry name" value="INNER MEMBRANE ABC TRANSPORTER PERMEASE PROTEIN YDCV"/>
    <property type="match status" value="1"/>
</dbReference>
<evidence type="ECO:0000256" key="6">
    <source>
        <dbReference type="ARBA" id="ARBA00022989"/>
    </source>
</evidence>
<comment type="subcellular location">
    <subcellularLocation>
        <location evidence="1">Cell inner membrane</location>
        <topology evidence="1">Multi-pass membrane protein</topology>
    </subcellularLocation>
</comment>
<evidence type="ECO:0000256" key="1">
    <source>
        <dbReference type="ARBA" id="ARBA00004429"/>
    </source>
</evidence>
<dbReference type="AlphaFoldDB" id="A0A382H404"/>
<accession>A0A382H404</accession>
<feature type="transmembrane region" description="Helical" evidence="8">
    <location>
        <begin position="210"/>
        <end position="236"/>
    </location>
</feature>
<sequence length="294" mass="32210">MALPVYATPLQRLWHYIYLAICATVLFFLVAPLIAVIPISFSSAPFLQFTSEMLSFQPEAFSMRWYKLLIGDCSDPGITTVCTDRWVRGAQNSLFIGIIATFLATTLGIMAALGLSRPHMPFRKAIMAIMISPLIVPLIITASGLFFFFAKFNLVATYTGLIFAHTVLGLPFVVITVTATLVGFDQNLTRAAASLGGSPFLNFFKIQMPLILPGVISGGLFAFITSFDEVVIVLFVGGPEQVTLPRQMWSGIRQEISPTILSAATILVIISILLLTTVELLRRRTERLRGVTPS</sequence>
<keyword evidence="3" id="KW-1003">Cell membrane</keyword>
<evidence type="ECO:0000256" key="8">
    <source>
        <dbReference type="SAM" id="Phobius"/>
    </source>
</evidence>
<gene>
    <name evidence="10" type="ORF">METZ01_LOCUS234746</name>
</gene>
<dbReference type="PANTHER" id="PTHR43357">
    <property type="entry name" value="INNER MEMBRANE ABC TRANSPORTER PERMEASE PROTEIN YDCV"/>
    <property type="match status" value="1"/>
</dbReference>
<feature type="domain" description="ABC transmembrane type-1" evidence="9">
    <location>
        <begin position="90"/>
        <end position="279"/>
    </location>
</feature>
<feature type="transmembrane region" description="Helical" evidence="8">
    <location>
        <begin position="16"/>
        <end position="41"/>
    </location>
</feature>
<protein>
    <recommendedName>
        <fullName evidence="9">ABC transmembrane type-1 domain-containing protein</fullName>
    </recommendedName>
</protein>
<feature type="transmembrane region" description="Helical" evidence="8">
    <location>
        <begin position="162"/>
        <end position="184"/>
    </location>
</feature>
<feature type="transmembrane region" description="Helical" evidence="8">
    <location>
        <begin position="256"/>
        <end position="281"/>
    </location>
</feature>
<evidence type="ECO:0000256" key="3">
    <source>
        <dbReference type="ARBA" id="ARBA00022475"/>
    </source>
</evidence>
<dbReference type="InterPro" id="IPR000515">
    <property type="entry name" value="MetI-like"/>
</dbReference>
<dbReference type="InterPro" id="IPR035906">
    <property type="entry name" value="MetI-like_sf"/>
</dbReference>
<dbReference type="GO" id="GO:0055085">
    <property type="term" value="P:transmembrane transport"/>
    <property type="evidence" value="ECO:0007669"/>
    <property type="project" value="InterPro"/>
</dbReference>
<keyword evidence="7 8" id="KW-0472">Membrane</keyword>
<reference evidence="10" key="1">
    <citation type="submission" date="2018-05" db="EMBL/GenBank/DDBJ databases">
        <authorList>
            <person name="Lanie J.A."/>
            <person name="Ng W.-L."/>
            <person name="Kazmierczak K.M."/>
            <person name="Andrzejewski T.M."/>
            <person name="Davidsen T.M."/>
            <person name="Wayne K.J."/>
            <person name="Tettelin H."/>
            <person name="Glass J.I."/>
            <person name="Rusch D."/>
            <person name="Podicherti R."/>
            <person name="Tsui H.-C.T."/>
            <person name="Winkler M.E."/>
        </authorList>
    </citation>
    <scope>NUCLEOTIDE SEQUENCE</scope>
</reference>
<dbReference type="Pfam" id="PF00528">
    <property type="entry name" value="BPD_transp_1"/>
    <property type="match status" value="1"/>
</dbReference>
<proteinExistence type="predicted"/>
<dbReference type="SUPFAM" id="SSF161098">
    <property type="entry name" value="MetI-like"/>
    <property type="match status" value="1"/>
</dbReference>
<dbReference type="EMBL" id="UINC01058986">
    <property type="protein sequence ID" value="SVB81892.1"/>
    <property type="molecule type" value="Genomic_DNA"/>
</dbReference>
<evidence type="ECO:0000256" key="5">
    <source>
        <dbReference type="ARBA" id="ARBA00022692"/>
    </source>
</evidence>
<dbReference type="PROSITE" id="PS50928">
    <property type="entry name" value="ABC_TM1"/>
    <property type="match status" value="1"/>
</dbReference>
<organism evidence="10">
    <name type="scientific">marine metagenome</name>
    <dbReference type="NCBI Taxonomy" id="408172"/>
    <lineage>
        <taxon>unclassified sequences</taxon>
        <taxon>metagenomes</taxon>
        <taxon>ecological metagenomes</taxon>
    </lineage>
</organism>
<evidence type="ECO:0000256" key="7">
    <source>
        <dbReference type="ARBA" id="ARBA00023136"/>
    </source>
</evidence>
<evidence type="ECO:0000256" key="2">
    <source>
        <dbReference type="ARBA" id="ARBA00022448"/>
    </source>
</evidence>
<feature type="transmembrane region" description="Helical" evidence="8">
    <location>
        <begin position="125"/>
        <end position="150"/>
    </location>
</feature>
<name>A0A382H404_9ZZZZ</name>
<evidence type="ECO:0000259" key="9">
    <source>
        <dbReference type="PROSITE" id="PS50928"/>
    </source>
</evidence>
<dbReference type="Gene3D" id="1.10.3720.10">
    <property type="entry name" value="MetI-like"/>
    <property type="match status" value="1"/>
</dbReference>
<dbReference type="CDD" id="cd06261">
    <property type="entry name" value="TM_PBP2"/>
    <property type="match status" value="1"/>
</dbReference>